<reference evidence="2 3" key="1">
    <citation type="submission" date="2019-09" db="EMBL/GenBank/DDBJ databases">
        <authorList>
            <person name="Liu P."/>
        </authorList>
    </citation>
    <scope>NUCLEOTIDE SEQUENCE [LARGE SCALE GENOMIC DNA]</scope>
    <source>
        <strain evidence="2 3">TRM68085</strain>
    </source>
</reference>
<dbReference type="InterPro" id="IPR016024">
    <property type="entry name" value="ARM-type_fold"/>
</dbReference>
<dbReference type="EMBL" id="VYUA01000002">
    <property type="protein sequence ID" value="KAB2593852.1"/>
    <property type="molecule type" value="Genomic_DNA"/>
</dbReference>
<evidence type="ECO:0000256" key="1">
    <source>
        <dbReference type="SAM" id="MobiDB-lite"/>
    </source>
</evidence>
<name>A0A5N5EY50_9ACTN</name>
<feature type="compositionally biased region" description="Basic and acidic residues" evidence="1">
    <location>
        <begin position="615"/>
        <end position="624"/>
    </location>
</feature>
<protein>
    <submittedName>
        <fullName evidence="2">HEAT repeat domain-containing protein</fullName>
    </submittedName>
</protein>
<proteinExistence type="predicted"/>
<feature type="region of interest" description="Disordered" evidence="1">
    <location>
        <begin position="1215"/>
        <end position="1235"/>
    </location>
</feature>
<dbReference type="SMART" id="SM00567">
    <property type="entry name" value="EZ_HEAT"/>
    <property type="match status" value="5"/>
</dbReference>
<sequence length="1617" mass="170186">MTTPPQELIEAALSRADAGLLARHLDARTCAPELLGRLVRHPDPRVRHLGLGLLAERTSPPATDSSGSGSGQQELLVGLLPGSSGATPEESLALAELHGRLRPEPDRPRRPLPDWRAAGWPARVRIAWLRAELLADPAVVATEPAGELLYQAVRATDVLDAHRPERLVAQLAATGDPVLQDEALRLARAGLHAGLLAPAAVRGLLVRLLGAPDAGVVRAALHELAEPWAVVVPLDVSVAGEYLSGGGDGDAAELHSLGGTALTTAARHGHRDLLLRTAGDEAADPALRRRAVELLGGLAERTDIGRLLALAARDPLLFAGPVLTCLGSLHRRGHFPSAPDVVPVFGLALADHTHPAEDVATILHTCRRPFFDALLDAPLTAPDWPRRLDLLVALAGQGAADVPVGEAVARLLPAAPTPGPFLDAIRVLRPVTAEEAVLALLPTAPVEALAALEAIGGDRTEAALALGLGVGEYGSDVARYAPWAAEGRPGAAPAPAPAVPGAGIAPALRAVRNRALELLWHLTTDPDRRGRLLARLDPTDLPPRIAADLGAPDEQELAVLRSRPDEADPVAALRRIAEHAGAGTSPLVADLLLRVVRDLAADREPAPAPDRRHRSREDGPRPDGEPELPDAVLDAVQALGRRLYARRRIRPVCLLDAPDAPGAGHALLATTLLDLVDRPGTTGAEQAVLLKALLRIPATAHTRPRVHRLLRSRDPQVRKHVIALLAHDTSGTDARALSATLLPLTASPDIRTVRQALLALGTARADWAAGAVAACLGHPNMNIRKTAAGTLAQAGGPEAVPHLLRRLGRDDNPGLRDALTRALRAVLGEAYAATLLAAAEESRDERARRLLLAGLDGIPSARSVLALHTQGSPVAPALLTLVADGRVRLSSGSAQDLAEPLAGLGIPVPPHAPAGRPDVADREVEALVRGGWDPSLALRIAHRPEPPDPTLAREHPALRIQLDRWLALADSSGPAALRARLLWCALRLCPAPWTADEVAVLGRYAGVVTDAFEEAVSGGGPEEFAGELLELLDATVPALPSVRRFTVVEQLRSLRRELPASPALTLSLLRRCGAVLVRADVDRALAAAHLGPDPWRTAPGVLREAFGVPDGEAADGSADGRGGSRVATGVSADGQGALLEAVVREAVRTPGALAEFRRGGVDGAFKDAPGAPRSRRLLHALMDAYPAAGPDVRAPLLDWMTVLQPLGAPPWTVAETRSASTPPVPGTVRHHDPDAPHSAARLARLLALLEADDPDDRNAAARALGGRPEPEVALAVVRAYLRGRVDRLPDAGVDRLARTPAGLGAAELGAEGVEPERALRCAGRLRPWDLPPLVPMLLDRWQHGPPAVHAAARTVLDRVPADVLAQLLGPRVEAGAHGLLELLAGRPLLRTPELDRVQRRLRDEGRDALADRLVLVAGPLRGPDAEAEDTAALDALRAPAEGVPAARDPLPALPELLDLARRGTPEQTRRALGRLVEEHTPAPGGAPAPALHAVIEELLRHPRAGVRLHAHRASRALFDRAGHARSTAILLSDPLPDVVRMAVRTLGRVSWEPALPELVRLLQHPKPVVRNAAREAVTGFGPAAAPALRRAAAHARPDRRSLYTDLLAQVADTGGSA</sequence>
<gene>
    <name evidence="2" type="ORF">F5983_02165</name>
</gene>
<dbReference type="Proteomes" id="UP000326907">
    <property type="component" value="Unassembled WGS sequence"/>
</dbReference>
<evidence type="ECO:0000313" key="2">
    <source>
        <dbReference type="EMBL" id="KAB2593852.1"/>
    </source>
</evidence>
<evidence type="ECO:0000313" key="3">
    <source>
        <dbReference type="Proteomes" id="UP000326907"/>
    </source>
</evidence>
<organism evidence="2 3">
    <name type="scientific">Streptomyces arboris</name>
    <dbReference type="NCBI Taxonomy" id="2600619"/>
    <lineage>
        <taxon>Bacteria</taxon>
        <taxon>Bacillati</taxon>
        <taxon>Actinomycetota</taxon>
        <taxon>Actinomycetes</taxon>
        <taxon>Kitasatosporales</taxon>
        <taxon>Streptomycetaceae</taxon>
        <taxon>Streptomyces</taxon>
    </lineage>
</organism>
<feature type="region of interest" description="Disordered" evidence="1">
    <location>
        <begin position="603"/>
        <end position="630"/>
    </location>
</feature>
<comment type="caution">
    <text evidence="2">The sequence shown here is derived from an EMBL/GenBank/DDBJ whole genome shotgun (WGS) entry which is preliminary data.</text>
</comment>
<dbReference type="InterPro" id="IPR004155">
    <property type="entry name" value="PBS_lyase_HEAT"/>
</dbReference>
<dbReference type="Pfam" id="PF13646">
    <property type="entry name" value="HEAT_2"/>
    <property type="match status" value="2"/>
</dbReference>
<dbReference type="SUPFAM" id="SSF48371">
    <property type="entry name" value="ARM repeat"/>
    <property type="match status" value="1"/>
</dbReference>
<accession>A0A5N5EY50</accession>
<dbReference type="InterPro" id="IPR011989">
    <property type="entry name" value="ARM-like"/>
</dbReference>
<keyword evidence="3" id="KW-1185">Reference proteome</keyword>
<feature type="compositionally biased region" description="Low complexity" evidence="1">
    <location>
        <begin position="65"/>
        <end position="80"/>
    </location>
</feature>
<dbReference type="Gene3D" id="1.25.10.10">
    <property type="entry name" value="Leucine-rich Repeat Variant"/>
    <property type="match status" value="2"/>
</dbReference>
<dbReference type="RefSeq" id="WP_151508761.1">
    <property type="nucleotide sequence ID" value="NZ_VYUA01000002.1"/>
</dbReference>
<feature type="region of interest" description="Disordered" evidence="1">
    <location>
        <begin position="56"/>
        <end position="86"/>
    </location>
</feature>